<dbReference type="GO" id="GO:0030677">
    <property type="term" value="C:ribonuclease P complex"/>
    <property type="evidence" value="ECO:0007669"/>
    <property type="project" value="TreeGrafter"/>
</dbReference>
<accession>A0A5B2W508</accession>
<dbReference type="GO" id="GO:0001682">
    <property type="term" value="P:tRNA 5'-leader removal"/>
    <property type="evidence" value="ECO:0007669"/>
    <property type="project" value="UniProtKB-UniRule"/>
</dbReference>
<evidence type="ECO:0000313" key="7">
    <source>
        <dbReference type="EMBL" id="KAA2245309.1"/>
    </source>
</evidence>
<keyword evidence="4 6" id="KW-0378">Hydrolase</keyword>
<gene>
    <name evidence="6" type="primary">rnpA</name>
    <name evidence="7" type="ORF">F0L74_04920</name>
</gene>
<evidence type="ECO:0000256" key="3">
    <source>
        <dbReference type="ARBA" id="ARBA00022759"/>
    </source>
</evidence>
<dbReference type="PANTHER" id="PTHR33992:SF1">
    <property type="entry name" value="RIBONUCLEASE P PROTEIN COMPONENT"/>
    <property type="match status" value="1"/>
</dbReference>
<dbReference type="EMBL" id="VUOC01000001">
    <property type="protein sequence ID" value="KAA2245309.1"/>
    <property type="molecule type" value="Genomic_DNA"/>
</dbReference>
<keyword evidence="5 6" id="KW-0694">RNA-binding</keyword>
<evidence type="ECO:0000313" key="8">
    <source>
        <dbReference type="Proteomes" id="UP000324611"/>
    </source>
</evidence>
<dbReference type="AlphaFoldDB" id="A0A5B2W508"/>
<proteinExistence type="inferred from homology"/>
<dbReference type="GO" id="GO:0042781">
    <property type="term" value="F:3'-tRNA processing endoribonuclease activity"/>
    <property type="evidence" value="ECO:0007669"/>
    <property type="project" value="TreeGrafter"/>
</dbReference>
<dbReference type="InterPro" id="IPR000100">
    <property type="entry name" value="RNase_P"/>
</dbReference>
<dbReference type="PANTHER" id="PTHR33992">
    <property type="entry name" value="RIBONUCLEASE P PROTEIN COMPONENT"/>
    <property type="match status" value="1"/>
</dbReference>
<evidence type="ECO:0000256" key="5">
    <source>
        <dbReference type="ARBA" id="ARBA00022884"/>
    </source>
</evidence>
<dbReference type="EC" id="3.1.26.5" evidence="6"/>
<dbReference type="RefSeq" id="WP_149836698.1">
    <property type="nucleotide sequence ID" value="NZ_VUOC01000001.1"/>
</dbReference>
<dbReference type="Gene3D" id="3.30.230.10">
    <property type="match status" value="1"/>
</dbReference>
<name>A0A5B2W508_9BACT</name>
<evidence type="ECO:0000256" key="4">
    <source>
        <dbReference type="ARBA" id="ARBA00022801"/>
    </source>
</evidence>
<organism evidence="7 8">
    <name type="scientific">Chitinophaga agrisoli</name>
    <dbReference type="NCBI Taxonomy" id="2607653"/>
    <lineage>
        <taxon>Bacteria</taxon>
        <taxon>Pseudomonadati</taxon>
        <taxon>Bacteroidota</taxon>
        <taxon>Chitinophagia</taxon>
        <taxon>Chitinophagales</taxon>
        <taxon>Chitinophagaceae</taxon>
        <taxon>Chitinophaga</taxon>
    </lineage>
</organism>
<evidence type="ECO:0000256" key="2">
    <source>
        <dbReference type="ARBA" id="ARBA00022722"/>
    </source>
</evidence>
<dbReference type="GO" id="GO:0000049">
    <property type="term" value="F:tRNA binding"/>
    <property type="evidence" value="ECO:0007669"/>
    <property type="project" value="UniProtKB-UniRule"/>
</dbReference>
<keyword evidence="2 6" id="KW-0540">Nuclease</keyword>
<evidence type="ECO:0000256" key="1">
    <source>
        <dbReference type="ARBA" id="ARBA00022694"/>
    </source>
</evidence>
<comment type="function">
    <text evidence="6">RNaseP catalyzes the removal of the 5'-leader sequence from pre-tRNA to produce the mature 5'-terminus. It can also cleave other RNA substrates such as 4.5S RNA. The protein component plays an auxiliary but essential role in vivo by binding to the 5'-leader sequence and broadening the substrate specificity of the ribozyme.</text>
</comment>
<reference evidence="7 8" key="2">
    <citation type="submission" date="2019-09" db="EMBL/GenBank/DDBJ databases">
        <authorList>
            <person name="Jin C."/>
        </authorList>
    </citation>
    <scope>NUCLEOTIDE SEQUENCE [LARGE SCALE GENOMIC DNA]</scope>
    <source>
        <strain evidence="7 8">BN140078</strain>
    </source>
</reference>
<comment type="catalytic activity">
    <reaction evidence="6">
        <text>Endonucleolytic cleavage of RNA, removing 5'-extranucleotides from tRNA precursor.</text>
        <dbReference type="EC" id="3.1.26.5"/>
    </reaction>
</comment>
<keyword evidence="1 6" id="KW-0819">tRNA processing</keyword>
<reference evidence="7 8" key="1">
    <citation type="submission" date="2019-09" db="EMBL/GenBank/DDBJ databases">
        <title>Chitinophaga ginsengihumi sp. nov., isolated from soil of ginseng rhizosphere.</title>
        <authorList>
            <person name="Lee J."/>
        </authorList>
    </citation>
    <scope>NUCLEOTIDE SEQUENCE [LARGE SCALE GENOMIC DNA]</scope>
    <source>
        <strain evidence="7 8">BN140078</strain>
    </source>
</reference>
<dbReference type="SUPFAM" id="SSF54211">
    <property type="entry name" value="Ribosomal protein S5 domain 2-like"/>
    <property type="match status" value="1"/>
</dbReference>
<comment type="similarity">
    <text evidence="6">Belongs to the RnpA family.</text>
</comment>
<dbReference type="InterPro" id="IPR014721">
    <property type="entry name" value="Ribsml_uS5_D2-typ_fold_subgr"/>
</dbReference>
<keyword evidence="8" id="KW-1185">Reference proteome</keyword>
<protein>
    <recommendedName>
        <fullName evidence="6">Ribonuclease P protein component</fullName>
        <shortName evidence="6">RNase P protein</shortName>
        <shortName evidence="6">RNaseP protein</shortName>
        <ecNumber evidence="6">3.1.26.5</ecNumber>
    </recommendedName>
    <alternativeName>
        <fullName evidence="6">Protein C5</fullName>
    </alternativeName>
</protein>
<dbReference type="GO" id="GO:0004526">
    <property type="term" value="F:ribonuclease P activity"/>
    <property type="evidence" value="ECO:0007669"/>
    <property type="project" value="UniProtKB-UniRule"/>
</dbReference>
<dbReference type="InterPro" id="IPR020568">
    <property type="entry name" value="Ribosomal_Su5_D2-typ_SF"/>
</dbReference>
<dbReference type="Proteomes" id="UP000324611">
    <property type="component" value="Unassembled WGS sequence"/>
</dbReference>
<comment type="caution">
    <text evidence="7">The sequence shown here is derived from an EMBL/GenBank/DDBJ whole genome shotgun (WGS) entry which is preliminary data.</text>
</comment>
<evidence type="ECO:0000256" key="6">
    <source>
        <dbReference type="HAMAP-Rule" id="MF_00227"/>
    </source>
</evidence>
<keyword evidence="3 6" id="KW-0255">Endonuclease</keyword>
<sequence>MKTYSFRKEERLKSRKLIETLFREGKAFSVFPYRVIYMPVKLPAEEYPVQVGFSAASRHFPRAVDRNRVKRLGREAWRLQKQVLYDHLRQHSLQLAIFLIYTDKKIAPFPTLHHKISVILERLKKATEPKEPLNEAQQGEVP</sequence>
<comment type="subunit">
    <text evidence="6">Consists of a catalytic RNA component (M1 or rnpB) and a protein subunit.</text>
</comment>
<dbReference type="Pfam" id="PF00825">
    <property type="entry name" value="Ribonuclease_P"/>
    <property type="match status" value="1"/>
</dbReference>
<dbReference type="HAMAP" id="MF_00227">
    <property type="entry name" value="RNase_P"/>
    <property type="match status" value="1"/>
</dbReference>